<evidence type="ECO:0000313" key="3">
    <source>
        <dbReference type="EMBL" id="KAF2661794.1"/>
    </source>
</evidence>
<dbReference type="Pfam" id="PF03881">
    <property type="entry name" value="Fructosamin_kin"/>
    <property type="match status" value="1"/>
</dbReference>
<dbReference type="Proteomes" id="UP000799324">
    <property type="component" value="Unassembled WGS sequence"/>
</dbReference>
<dbReference type="EMBL" id="MU004292">
    <property type="protein sequence ID" value="KAF2661794.1"/>
    <property type="molecule type" value="Genomic_DNA"/>
</dbReference>
<dbReference type="PANTHER" id="PTHR12149">
    <property type="entry name" value="FRUCTOSAMINE 3 KINASE-RELATED PROTEIN"/>
    <property type="match status" value="1"/>
</dbReference>
<gene>
    <name evidence="3" type="ORF">K491DRAFT_744943</name>
</gene>
<name>A0A6A6TT46_9PLEO</name>
<dbReference type="EC" id="2.7.1.172" evidence="1"/>
<dbReference type="AlphaFoldDB" id="A0A6A6TT46"/>
<protein>
    <recommendedName>
        <fullName evidence="1">protein-ribulosamine 3-kinase</fullName>
        <ecNumber evidence="1">2.7.1.172</ecNumber>
    </recommendedName>
</protein>
<keyword evidence="4" id="KW-1185">Reference proteome</keyword>
<dbReference type="GO" id="GO:0102193">
    <property type="term" value="F:protein-ribulosamine 3-kinase activity"/>
    <property type="evidence" value="ECO:0007669"/>
    <property type="project" value="UniProtKB-EC"/>
</dbReference>
<proteinExistence type="predicted"/>
<evidence type="ECO:0000256" key="2">
    <source>
        <dbReference type="ARBA" id="ARBA00048655"/>
    </source>
</evidence>
<dbReference type="InterPro" id="IPR016477">
    <property type="entry name" value="Fructo-/Ketosamine-3-kinase"/>
</dbReference>
<comment type="catalytic activity">
    <reaction evidence="2">
        <text>N(6)-D-ribulosyl-L-lysyl-[protein] + ATP = N(6)-(3-O-phospho-D-ribulosyl)-L-lysyl-[protein] + ADP + H(+)</text>
        <dbReference type="Rhea" id="RHEA:48432"/>
        <dbReference type="Rhea" id="RHEA-COMP:12103"/>
        <dbReference type="Rhea" id="RHEA-COMP:12104"/>
        <dbReference type="ChEBI" id="CHEBI:15378"/>
        <dbReference type="ChEBI" id="CHEBI:30616"/>
        <dbReference type="ChEBI" id="CHEBI:90418"/>
        <dbReference type="ChEBI" id="CHEBI:90420"/>
        <dbReference type="ChEBI" id="CHEBI:456216"/>
        <dbReference type="EC" id="2.7.1.172"/>
    </reaction>
    <physiologicalReaction direction="left-to-right" evidence="2">
        <dbReference type="Rhea" id="RHEA:48433"/>
    </physiologicalReaction>
</comment>
<accession>A0A6A6TT46</accession>
<dbReference type="PANTHER" id="PTHR12149:SF8">
    <property type="entry name" value="PROTEIN-RIBULOSAMINE 3-KINASE"/>
    <property type="match status" value="1"/>
</dbReference>
<dbReference type="Gene3D" id="3.90.1200.10">
    <property type="match status" value="1"/>
</dbReference>
<organism evidence="3 4">
    <name type="scientific">Lophiostoma macrostomum CBS 122681</name>
    <dbReference type="NCBI Taxonomy" id="1314788"/>
    <lineage>
        <taxon>Eukaryota</taxon>
        <taxon>Fungi</taxon>
        <taxon>Dikarya</taxon>
        <taxon>Ascomycota</taxon>
        <taxon>Pezizomycotina</taxon>
        <taxon>Dothideomycetes</taxon>
        <taxon>Pleosporomycetidae</taxon>
        <taxon>Pleosporales</taxon>
        <taxon>Lophiostomataceae</taxon>
        <taxon>Lophiostoma</taxon>
    </lineage>
</organism>
<dbReference type="SUPFAM" id="SSF56112">
    <property type="entry name" value="Protein kinase-like (PK-like)"/>
    <property type="match status" value="1"/>
</dbReference>
<evidence type="ECO:0000313" key="4">
    <source>
        <dbReference type="Proteomes" id="UP000799324"/>
    </source>
</evidence>
<evidence type="ECO:0000256" key="1">
    <source>
        <dbReference type="ARBA" id="ARBA00011961"/>
    </source>
</evidence>
<dbReference type="InterPro" id="IPR011009">
    <property type="entry name" value="Kinase-like_dom_sf"/>
</dbReference>
<reference evidence="3" key="1">
    <citation type="journal article" date="2020" name="Stud. Mycol.">
        <title>101 Dothideomycetes genomes: a test case for predicting lifestyles and emergence of pathogens.</title>
        <authorList>
            <person name="Haridas S."/>
            <person name="Albert R."/>
            <person name="Binder M."/>
            <person name="Bloem J."/>
            <person name="Labutti K."/>
            <person name="Salamov A."/>
            <person name="Andreopoulos B."/>
            <person name="Baker S."/>
            <person name="Barry K."/>
            <person name="Bills G."/>
            <person name="Bluhm B."/>
            <person name="Cannon C."/>
            <person name="Castanera R."/>
            <person name="Culley D."/>
            <person name="Daum C."/>
            <person name="Ezra D."/>
            <person name="Gonzalez J."/>
            <person name="Henrissat B."/>
            <person name="Kuo A."/>
            <person name="Liang C."/>
            <person name="Lipzen A."/>
            <person name="Lutzoni F."/>
            <person name="Magnuson J."/>
            <person name="Mondo S."/>
            <person name="Nolan M."/>
            <person name="Ohm R."/>
            <person name="Pangilinan J."/>
            <person name="Park H.-J."/>
            <person name="Ramirez L."/>
            <person name="Alfaro M."/>
            <person name="Sun H."/>
            <person name="Tritt A."/>
            <person name="Yoshinaga Y."/>
            <person name="Zwiers L.-H."/>
            <person name="Turgeon B."/>
            <person name="Goodwin S."/>
            <person name="Spatafora J."/>
            <person name="Crous P."/>
            <person name="Grigoriev I."/>
        </authorList>
    </citation>
    <scope>NUCLEOTIDE SEQUENCE</scope>
    <source>
        <strain evidence="3">CBS 122681</strain>
    </source>
</reference>
<dbReference type="OrthoDB" id="5772781at2759"/>
<sequence length="355" mass="40308">MSSFDEWEVDVEGNFSLNKRVVDLLPNGAKAISAVAHGTSNWTETAMLTVILGDGRPKNYYLKCARGHSARAITQGEFHSATKINTVVPRFGPTPRGWGQYIDGCDEVYFYLSDFHNMDLVSPPDPIPFITKLVQLHQRGTSPTGMFGYPIPTVIGKLQRTVTWEKSWAQSFTHLLSDAIQYDDEVNQPWPEFDIACSEIISVVIPRLLGALQHGKRNITPTLIHGDLWERNVGTDRESGRVVIFDPGSIYAHNEMEFGTWRCFWATHFKRPEYLKLYKEHIRPSEPAEEWDDRNRLYSIHAYLIASGGHQHLESRQLAYEEMVFLCENNIEGVSLYTPTLGGPTEDARSYQTIA</sequence>